<name>A0A369Q350_9SPHN</name>
<dbReference type="OrthoDB" id="7408224at2"/>
<evidence type="ECO:0000313" key="3">
    <source>
        <dbReference type="EMBL" id="RDC59323.1"/>
    </source>
</evidence>
<accession>A0A369Q350</accession>
<evidence type="ECO:0000313" key="4">
    <source>
        <dbReference type="Proteomes" id="UP000253727"/>
    </source>
</evidence>
<dbReference type="RefSeq" id="WP_115365697.1">
    <property type="nucleotide sequence ID" value="NZ_QBKA01000002.1"/>
</dbReference>
<keyword evidence="2" id="KW-0732">Signal</keyword>
<feature type="chain" id="PRO_5016678465" evidence="2">
    <location>
        <begin position="21"/>
        <end position="340"/>
    </location>
</feature>
<feature type="signal peptide" evidence="2">
    <location>
        <begin position="1"/>
        <end position="20"/>
    </location>
</feature>
<comment type="caution">
    <text evidence="3">The sequence shown here is derived from an EMBL/GenBank/DDBJ whole genome shotgun (WGS) entry which is preliminary data.</text>
</comment>
<evidence type="ECO:0000256" key="2">
    <source>
        <dbReference type="SAM" id="SignalP"/>
    </source>
</evidence>
<organism evidence="3 4">
    <name type="scientific">Alteripontixanthobacter maritimus</name>
    <dbReference type="NCBI Taxonomy" id="2161824"/>
    <lineage>
        <taxon>Bacteria</taxon>
        <taxon>Pseudomonadati</taxon>
        <taxon>Pseudomonadota</taxon>
        <taxon>Alphaproteobacteria</taxon>
        <taxon>Sphingomonadales</taxon>
        <taxon>Erythrobacteraceae</taxon>
        <taxon>Alteripontixanthobacter</taxon>
    </lineage>
</organism>
<dbReference type="Gene3D" id="3.10.450.160">
    <property type="entry name" value="inner membrane protein cigr"/>
    <property type="match status" value="1"/>
</dbReference>
<keyword evidence="4" id="KW-1185">Reference proteome</keyword>
<sequence length="340" mass="36957">MRKFIMCTAALALMSSAAVAQQGNGKGNGNGKSDVGVSAKTAGAAAGAKANGVKLDKGKPDRKQRAFGPDRKTQRDAAVTLDRKLDRALDRTATASGGGKYNRNNKDRPFIVDRNGNGALRDVGRRGTDMVSAVAALPSARSRGLIDGCPPGLAKKTPSCIPPGLTRNDLDRDGDARARMFRPDFFGLGMGGDNRYFMNNGYLMNLGAGNRITGYLPLLAGALATGNPWPENYQSRQVPDYYASYYNLGSQDDYRFADNVLYRVDRDTSTIQSIAALLTGDRFTVGQPMPSGYDVYNVPYEYRSRYSDTPDTRYRYSDGYVYQVDPKTQLITSAIELLVS</sequence>
<proteinExistence type="predicted"/>
<dbReference type="AlphaFoldDB" id="A0A369Q350"/>
<feature type="region of interest" description="Disordered" evidence="1">
    <location>
        <begin position="46"/>
        <end position="113"/>
    </location>
</feature>
<dbReference type="Proteomes" id="UP000253727">
    <property type="component" value="Unassembled WGS sequence"/>
</dbReference>
<reference evidence="3 4" key="1">
    <citation type="submission" date="2018-04" db="EMBL/GenBank/DDBJ databases">
        <title>Altererythrobacter sp. HME9302 genome sequencing and assembly.</title>
        <authorList>
            <person name="Kang H."/>
            <person name="Kim H."/>
            <person name="Joh K."/>
        </authorList>
    </citation>
    <scope>NUCLEOTIDE SEQUENCE [LARGE SCALE GENOMIC DNA]</scope>
    <source>
        <strain evidence="3 4">HME9302</strain>
    </source>
</reference>
<evidence type="ECO:0000256" key="1">
    <source>
        <dbReference type="SAM" id="MobiDB-lite"/>
    </source>
</evidence>
<protein>
    <submittedName>
        <fullName evidence="3">Uncharacterized protein</fullName>
    </submittedName>
</protein>
<dbReference type="EMBL" id="QBKA01000002">
    <property type="protein sequence ID" value="RDC59323.1"/>
    <property type="molecule type" value="Genomic_DNA"/>
</dbReference>
<gene>
    <name evidence="3" type="ORF">HME9302_00510</name>
</gene>
<feature type="compositionally biased region" description="Basic and acidic residues" evidence="1">
    <location>
        <begin position="54"/>
        <end position="90"/>
    </location>
</feature>